<reference evidence="2 3" key="2">
    <citation type="submission" date="2013-03" db="EMBL/GenBank/DDBJ databases">
        <title>Diversity in Clostridium botulinum.</title>
        <authorList>
            <person name="Timme R.E."/>
            <person name="Allard M."/>
            <person name="Luo Y."/>
            <person name="Strain E."/>
            <person name="Gonzalez-Escalona N."/>
            <person name="Brown E."/>
        </authorList>
    </citation>
    <scope>NUCLEOTIDE SEQUENCE [LARGE SCALE GENOMIC DNA]</scope>
    <source>
        <strain evidence="2 3">CFSAN001627</strain>
    </source>
</reference>
<dbReference type="EMBL" id="AMXI01000197">
    <property type="protein sequence ID" value="EKN42948.1"/>
    <property type="molecule type" value="Genomic_DNA"/>
</dbReference>
<dbReference type="AlphaFoldDB" id="M1ZZ66"/>
<proteinExistence type="predicted"/>
<protein>
    <submittedName>
        <fullName evidence="2">Uncharacterized protein</fullName>
    </submittedName>
</protein>
<feature type="transmembrane region" description="Helical" evidence="1">
    <location>
        <begin position="12"/>
        <end position="32"/>
    </location>
</feature>
<keyword evidence="1" id="KW-1133">Transmembrane helix</keyword>
<gene>
    <name evidence="2" type="ORF">CFSAN001627_03485</name>
</gene>
<keyword evidence="1" id="KW-0472">Membrane</keyword>
<name>M1ZZ66_CLOBO</name>
<evidence type="ECO:0000256" key="1">
    <source>
        <dbReference type="SAM" id="Phobius"/>
    </source>
</evidence>
<evidence type="ECO:0000313" key="3">
    <source>
        <dbReference type="Proteomes" id="UP000011944"/>
    </source>
</evidence>
<dbReference type="PATRIC" id="fig|1232189.3.peg.565"/>
<reference evidence="2 3" key="1">
    <citation type="submission" date="2012-10" db="EMBL/GenBank/DDBJ databases">
        <authorList>
            <person name="Strain E.A."/>
            <person name="Brown E."/>
            <person name="Allard M.W."/>
            <person name="Gonzalez-Escalona N."/>
            <person name="Timme R."/>
        </authorList>
    </citation>
    <scope>NUCLEOTIDE SEQUENCE [LARGE SCALE GENOMIC DNA]</scope>
    <source>
        <strain evidence="2 3">CFSAN001627</strain>
    </source>
</reference>
<organism evidence="2 3">
    <name type="scientific">Clostridium botulinum CFSAN001627</name>
    <dbReference type="NCBI Taxonomy" id="1232189"/>
    <lineage>
        <taxon>Bacteria</taxon>
        <taxon>Bacillati</taxon>
        <taxon>Bacillota</taxon>
        <taxon>Clostridia</taxon>
        <taxon>Eubacteriales</taxon>
        <taxon>Clostridiaceae</taxon>
        <taxon>Clostridium</taxon>
    </lineage>
</organism>
<sequence length="138" mass="15618">MKSEIVKVLFQCLGSILMIFATYLTNVAIQFLQKKKEATIQKIGADKYNMYHTIATNVMLAIEQQYANIGYTGRIKADLFDDEIARLIPDISPKEIAHLREAVVGEFNTHIQESHLLDKAPEFNPEIELADPIAINIK</sequence>
<accession>M1ZZ66</accession>
<keyword evidence="1" id="KW-0812">Transmembrane</keyword>
<evidence type="ECO:0000313" key="2">
    <source>
        <dbReference type="EMBL" id="EKN42948.1"/>
    </source>
</evidence>
<dbReference type="Proteomes" id="UP000011944">
    <property type="component" value="Unassembled WGS sequence"/>
</dbReference>
<comment type="caution">
    <text evidence="2">The sequence shown here is derived from an EMBL/GenBank/DDBJ whole genome shotgun (WGS) entry which is preliminary data.</text>
</comment>